<keyword evidence="3" id="KW-1185">Reference proteome</keyword>
<dbReference type="RefSeq" id="WP_255926281.1">
    <property type="nucleotide sequence ID" value="NZ_JANFNH010000006.1"/>
</dbReference>
<sequence length="60" mass="6809">MFLEHARSVGDPLYPAYVLILLLGFRRGEVLGLRWENVNLDAGEITVQLQLQCIRRQVGA</sequence>
<evidence type="ECO:0000313" key="2">
    <source>
        <dbReference type="EMBL" id="MCQ4042268.1"/>
    </source>
</evidence>
<evidence type="ECO:0000256" key="1">
    <source>
        <dbReference type="ARBA" id="ARBA00023172"/>
    </source>
</evidence>
<dbReference type="InterPro" id="IPR013762">
    <property type="entry name" value="Integrase-like_cat_sf"/>
</dbReference>
<evidence type="ECO:0008006" key="4">
    <source>
        <dbReference type="Google" id="ProtNLM"/>
    </source>
</evidence>
<keyword evidence="1" id="KW-0233">DNA recombination</keyword>
<proteinExistence type="predicted"/>
<protein>
    <recommendedName>
        <fullName evidence="4">Tyr recombinase domain-containing protein</fullName>
    </recommendedName>
</protein>
<gene>
    <name evidence="2" type="ORF">NON19_09520</name>
</gene>
<dbReference type="Proteomes" id="UP001206206">
    <property type="component" value="Unassembled WGS sequence"/>
</dbReference>
<evidence type="ECO:0000313" key="3">
    <source>
        <dbReference type="Proteomes" id="UP001206206"/>
    </source>
</evidence>
<accession>A0ABT1PDG3</accession>
<dbReference type="InterPro" id="IPR011010">
    <property type="entry name" value="DNA_brk_join_enz"/>
</dbReference>
<dbReference type="SUPFAM" id="SSF56349">
    <property type="entry name" value="DNA breaking-rejoining enzymes"/>
    <property type="match status" value="1"/>
</dbReference>
<comment type="caution">
    <text evidence="2">The sequence shown here is derived from an EMBL/GenBank/DDBJ whole genome shotgun (WGS) entry which is preliminary data.</text>
</comment>
<reference evidence="2 3" key="1">
    <citation type="submission" date="2022-06" db="EMBL/GenBank/DDBJ databases">
        <title>Draft genome sequence of type strain Streptomyces rubrisoli DSM 42083.</title>
        <authorList>
            <person name="Duangmal K."/>
            <person name="Klaysubun C."/>
        </authorList>
    </citation>
    <scope>NUCLEOTIDE SEQUENCE [LARGE SCALE GENOMIC DNA]</scope>
    <source>
        <strain evidence="2 3">DSM 42083</strain>
    </source>
</reference>
<name>A0ABT1PDG3_9ACTN</name>
<dbReference type="Gene3D" id="1.10.443.10">
    <property type="entry name" value="Intergrase catalytic core"/>
    <property type="match status" value="1"/>
</dbReference>
<organism evidence="2 3">
    <name type="scientific">Streptantibioticus rubrisoli</name>
    <dbReference type="NCBI Taxonomy" id="1387313"/>
    <lineage>
        <taxon>Bacteria</taxon>
        <taxon>Bacillati</taxon>
        <taxon>Actinomycetota</taxon>
        <taxon>Actinomycetes</taxon>
        <taxon>Kitasatosporales</taxon>
        <taxon>Streptomycetaceae</taxon>
        <taxon>Streptantibioticus</taxon>
    </lineage>
</organism>
<dbReference type="EMBL" id="JANFNH010000006">
    <property type="protein sequence ID" value="MCQ4042268.1"/>
    <property type="molecule type" value="Genomic_DNA"/>
</dbReference>